<reference evidence="3" key="1">
    <citation type="submission" date="2017-08" db="EMBL/GenBank/DDBJ databases">
        <authorList>
            <person name="Polle J.E."/>
            <person name="Barry K."/>
            <person name="Cushman J."/>
            <person name="Schmutz J."/>
            <person name="Tran D."/>
            <person name="Hathwaick L.T."/>
            <person name="Yim W.C."/>
            <person name="Jenkins J."/>
            <person name="Mckie-Krisberg Z.M."/>
            <person name="Prochnik S."/>
            <person name="Lindquist E."/>
            <person name="Dockter R.B."/>
            <person name="Adam C."/>
            <person name="Molina H."/>
            <person name="Bunkerborg J."/>
            <person name="Jin E."/>
            <person name="Buchheim M."/>
            <person name="Magnuson J."/>
        </authorList>
    </citation>
    <scope>NUCLEOTIDE SEQUENCE</scope>
    <source>
        <strain evidence="3">CCAP 19/18</strain>
    </source>
</reference>
<dbReference type="PANTHER" id="PTHR22895:SF0">
    <property type="entry name" value="ARMADILLO REPEAT-CONTAINING PROTEIN 6"/>
    <property type="match status" value="1"/>
</dbReference>
<dbReference type="Gene3D" id="1.25.10.10">
    <property type="entry name" value="Leucine-rich Repeat Variant"/>
    <property type="match status" value="2"/>
</dbReference>
<gene>
    <name evidence="3" type="ORF">DUNSADRAFT_16391</name>
</gene>
<proteinExistence type="predicted"/>
<feature type="region of interest" description="Disordered" evidence="2">
    <location>
        <begin position="304"/>
        <end position="324"/>
    </location>
</feature>
<name>A0ABQ7G3Q5_DUNSA</name>
<feature type="compositionally biased region" description="Low complexity" evidence="2">
    <location>
        <begin position="315"/>
        <end position="324"/>
    </location>
</feature>
<evidence type="ECO:0000313" key="3">
    <source>
        <dbReference type="EMBL" id="KAF5829233.1"/>
    </source>
</evidence>
<dbReference type="SUPFAM" id="SSF48371">
    <property type="entry name" value="ARM repeat"/>
    <property type="match status" value="1"/>
</dbReference>
<protein>
    <recommendedName>
        <fullName evidence="5">Armadillo repeat-containing protein 6</fullName>
    </recommendedName>
</protein>
<organism evidence="3 4">
    <name type="scientific">Dunaliella salina</name>
    <name type="common">Green alga</name>
    <name type="synonym">Protococcus salinus</name>
    <dbReference type="NCBI Taxonomy" id="3046"/>
    <lineage>
        <taxon>Eukaryota</taxon>
        <taxon>Viridiplantae</taxon>
        <taxon>Chlorophyta</taxon>
        <taxon>core chlorophytes</taxon>
        <taxon>Chlorophyceae</taxon>
        <taxon>CS clade</taxon>
        <taxon>Chlamydomonadales</taxon>
        <taxon>Dunaliellaceae</taxon>
        <taxon>Dunaliella</taxon>
    </lineage>
</organism>
<accession>A0ABQ7G3Q5</accession>
<evidence type="ECO:0000256" key="1">
    <source>
        <dbReference type="ARBA" id="ARBA00022737"/>
    </source>
</evidence>
<dbReference type="PANTHER" id="PTHR22895">
    <property type="entry name" value="ARMADILLO REPEAT-CONTAINING PROTEIN 6"/>
    <property type="match status" value="1"/>
</dbReference>
<evidence type="ECO:0000313" key="4">
    <source>
        <dbReference type="Proteomes" id="UP000815325"/>
    </source>
</evidence>
<dbReference type="Proteomes" id="UP000815325">
    <property type="component" value="Unassembled WGS sequence"/>
</dbReference>
<dbReference type="EMBL" id="MU070188">
    <property type="protein sequence ID" value="KAF5829233.1"/>
    <property type="molecule type" value="Genomic_DNA"/>
</dbReference>
<keyword evidence="1" id="KW-0677">Repeat</keyword>
<sequence length="513" mass="54232">MPCPPLRRECPKLTQEEFDEAVRTNIEDFDMEAEEAVKAAVEEFTLQNYDMDCVVKTAAGKELANHPVALATAAICDAKTPEDKAAAFAQLQGILSTAGAGGPEKLQEVGAVALRSGSLAAVMRSIQAAAGMDTNNLAPEPVDPSFLLAPLALAKQLMAVSLDIRDTFDELRGAETVMHLHKQHPGHLELQVELARMAECACFKEEQNKEQLMLAGYGVGLVELLQRDPSQLTEDLVASVSGVLRAVCTADDARPPTSKAFQHARLLAHENQALKTLLSLLKGIMDGWDSGPEANSNCAACAGAGAGPPAPQPSASPSTPESSAPTVSAMLACMRQLAASEDICKSFSDEGGVLTILALIAHAHSKQHRDVLRSGLGALRQLSNSDGTKLLLAAHDAPTTLLRCADEDVAEPVLGVLAAITLRQPTIATQCAEAGVVDWVMECLTDMASSPLVCRQACILMRNMVVRNPELRPAFLEKGAEGVVRAAKAAHPLSCKDVGSAALRDLGLENYTS</sequence>
<keyword evidence="4" id="KW-1185">Reference proteome</keyword>
<evidence type="ECO:0000256" key="2">
    <source>
        <dbReference type="SAM" id="MobiDB-lite"/>
    </source>
</evidence>
<evidence type="ECO:0008006" key="5">
    <source>
        <dbReference type="Google" id="ProtNLM"/>
    </source>
</evidence>
<dbReference type="InterPro" id="IPR011989">
    <property type="entry name" value="ARM-like"/>
</dbReference>
<dbReference type="InterPro" id="IPR016024">
    <property type="entry name" value="ARM-type_fold"/>
</dbReference>
<comment type="caution">
    <text evidence="3">The sequence shown here is derived from an EMBL/GenBank/DDBJ whole genome shotgun (WGS) entry which is preliminary data.</text>
</comment>